<sequence length="65" mass="7331">MGGTSRSRTEACGFSLGPWSGSSKAWYGKSVTATATEYWWEWCPNMAYAPIGNIWPFADERFRES</sequence>
<name>A0A8J3XU91_9ACTN</name>
<evidence type="ECO:0000313" key="2">
    <source>
        <dbReference type="EMBL" id="GII52880.1"/>
    </source>
</evidence>
<dbReference type="AlphaFoldDB" id="A0A8J3XU91"/>
<keyword evidence="3" id="KW-1185">Reference proteome</keyword>
<feature type="region of interest" description="Disordered" evidence="1">
    <location>
        <begin position="1"/>
        <end position="23"/>
    </location>
</feature>
<organism evidence="2 3">
    <name type="scientific">Planotetraspora thailandica</name>
    <dbReference type="NCBI Taxonomy" id="487172"/>
    <lineage>
        <taxon>Bacteria</taxon>
        <taxon>Bacillati</taxon>
        <taxon>Actinomycetota</taxon>
        <taxon>Actinomycetes</taxon>
        <taxon>Streptosporangiales</taxon>
        <taxon>Streptosporangiaceae</taxon>
        <taxon>Planotetraspora</taxon>
    </lineage>
</organism>
<protein>
    <submittedName>
        <fullName evidence="2">Uncharacterized protein</fullName>
    </submittedName>
</protein>
<dbReference type="Proteomes" id="UP000605992">
    <property type="component" value="Unassembled WGS sequence"/>
</dbReference>
<gene>
    <name evidence="2" type="ORF">Pth03_12690</name>
</gene>
<dbReference type="EMBL" id="BOOR01000007">
    <property type="protein sequence ID" value="GII52880.1"/>
    <property type="molecule type" value="Genomic_DNA"/>
</dbReference>
<reference evidence="2" key="1">
    <citation type="submission" date="2021-01" db="EMBL/GenBank/DDBJ databases">
        <title>Whole genome shotgun sequence of Planotetraspora thailandica NBRC 104271.</title>
        <authorList>
            <person name="Komaki H."/>
            <person name="Tamura T."/>
        </authorList>
    </citation>
    <scope>NUCLEOTIDE SEQUENCE</scope>
    <source>
        <strain evidence="2">NBRC 104271</strain>
    </source>
</reference>
<evidence type="ECO:0000313" key="3">
    <source>
        <dbReference type="Proteomes" id="UP000605992"/>
    </source>
</evidence>
<accession>A0A8J3XU91</accession>
<comment type="caution">
    <text evidence="2">The sequence shown here is derived from an EMBL/GenBank/DDBJ whole genome shotgun (WGS) entry which is preliminary data.</text>
</comment>
<proteinExistence type="predicted"/>
<evidence type="ECO:0000256" key="1">
    <source>
        <dbReference type="SAM" id="MobiDB-lite"/>
    </source>
</evidence>